<feature type="compositionally biased region" description="Polar residues" evidence="1">
    <location>
        <begin position="129"/>
        <end position="144"/>
    </location>
</feature>
<keyword evidence="4" id="KW-1185">Reference proteome</keyword>
<dbReference type="GO" id="GO:0005634">
    <property type="term" value="C:nucleus"/>
    <property type="evidence" value="ECO:0007669"/>
    <property type="project" value="TreeGrafter"/>
</dbReference>
<organism evidence="3 4">
    <name type="scientific">Daucus carota subsp. sativus</name>
    <name type="common">Carrot</name>
    <dbReference type="NCBI Taxonomy" id="79200"/>
    <lineage>
        <taxon>Eukaryota</taxon>
        <taxon>Viridiplantae</taxon>
        <taxon>Streptophyta</taxon>
        <taxon>Embryophyta</taxon>
        <taxon>Tracheophyta</taxon>
        <taxon>Spermatophyta</taxon>
        <taxon>Magnoliopsida</taxon>
        <taxon>eudicotyledons</taxon>
        <taxon>Gunneridae</taxon>
        <taxon>Pentapetalae</taxon>
        <taxon>asterids</taxon>
        <taxon>campanulids</taxon>
        <taxon>Apiales</taxon>
        <taxon>Apiaceae</taxon>
        <taxon>Apioideae</taxon>
        <taxon>Scandiceae</taxon>
        <taxon>Daucinae</taxon>
        <taxon>Daucus</taxon>
        <taxon>Daucus sect. Daucus</taxon>
    </lineage>
</organism>
<feature type="region of interest" description="Disordered" evidence="1">
    <location>
        <begin position="93"/>
        <end position="144"/>
    </location>
</feature>
<sequence length="216" mass="23762">MSPAAFSNNHAKKETYANMCPLSPLKINKDSHFIKKSPSTSSTSSSTIANCTPAAPKPQQRHPVIIYTHSPKVIHTHPRDFMALVQKLTGLSQSKEDQAAAKNPKSEPGNENKGDHPNKGMMINDDNESTSVITDENGSNSMGDGQVNSCFVPPIFDPPNPGFNNIPIFTPTSYDLLCSSQPYYNFHHDPMFLMPTMRNSISSSTLDGFKDFPDFQ</sequence>
<dbReference type="AlphaFoldDB" id="A0AAF0WXG3"/>
<feature type="compositionally biased region" description="Low complexity" evidence="1">
    <location>
        <begin position="37"/>
        <end position="47"/>
    </location>
</feature>
<evidence type="ECO:0000256" key="1">
    <source>
        <dbReference type="SAM" id="MobiDB-lite"/>
    </source>
</evidence>
<feature type="compositionally biased region" description="Basic and acidic residues" evidence="1">
    <location>
        <begin position="94"/>
        <end position="118"/>
    </location>
</feature>
<proteinExistence type="predicted"/>
<dbReference type="InterPro" id="IPR039607">
    <property type="entry name" value="VQ_8/17/18/20/21/25"/>
</dbReference>
<name>A0AAF0WXG3_DAUCS</name>
<evidence type="ECO:0000313" key="3">
    <source>
        <dbReference type="EMBL" id="WOG96746.1"/>
    </source>
</evidence>
<dbReference type="KEGG" id="dcr:108217285"/>
<evidence type="ECO:0000313" key="4">
    <source>
        <dbReference type="Proteomes" id="UP000077755"/>
    </source>
</evidence>
<accession>A0AAF0WXG3</accession>
<gene>
    <name evidence="3" type="ORF">DCAR_0416082</name>
</gene>
<protein>
    <recommendedName>
        <fullName evidence="2">VQ domain-containing protein</fullName>
    </recommendedName>
</protein>
<dbReference type="PANTHER" id="PTHR33143">
    <property type="entry name" value="F16F4.1 PROTEIN-RELATED"/>
    <property type="match status" value="1"/>
</dbReference>
<dbReference type="EMBL" id="CP093346">
    <property type="protein sequence ID" value="WOG96746.1"/>
    <property type="molecule type" value="Genomic_DNA"/>
</dbReference>
<reference evidence="3" key="1">
    <citation type="journal article" date="2016" name="Nat. Genet.">
        <title>A high-quality carrot genome assembly provides new insights into carotenoid accumulation and asterid genome evolution.</title>
        <authorList>
            <person name="Iorizzo M."/>
            <person name="Ellison S."/>
            <person name="Senalik D."/>
            <person name="Zeng P."/>
            <person name="Satapoomin P."/>
            <person name="Huang J."/>
            <person name="Bowman M."/>
            <person name="Iovene M."/>
            <person name="Sanseverino W."/>
            <person name="Cavagnaro P."/>
            <person name="Yildiz M."/>
            <person name="Macko-Podgorni A."/>
            <person name="Moranska E."/>
            <person name="Grzebelus E."/>
            <person name="Grzebelus D."/>
            <person name="Ashrafi H."/>
            <person name="Zheng Z."/>
            <person name="Cheng S."/>
            <person name="Spooner D."/>
            <person name="Van Deynze A."/>
            <person name="Simon P."/>
        </authorList>
    </citation>
    <scope>NUCLEOTIDE SEQUENCE</scope>
    <source>
        <tissue evidence="3">Leaf</tissue>
    </source>
</reference>
<dbReference type="Proteomes" id="UP000077755">
    <property type="component" value="Chromosome 4"/>
</dbReference>
<dbReference type="InterPro" id="IPR008889">
    <property type="entry name" value="VQ"/>
</dbReference>
<evidence type="ECO:0000259" key="2">
    <source>
        <dbReference type="Pfam" id="PF05678"/>
    </source>
</evidence>
<dbReference type="PANTHER" id="PTHR33143:SF4">
    <property type="entry name" value="VQ DOMAIN-CONTAINING PROTEIN"/>
    <property type="match status" value="1"/>
</dbReference>
<reference evidence="3" key="2">
    <citation type="submission" date="2022-03" db="EMBL/GenBank/DDBJ databases">
        <title>Draft title - Genomic analysis of global carrot germplasm unveils the trajectory of domestication and the origin of high carotenoid orange carrot.</title>
        <authorList>
            <person name="Iorizzo M."/>
            <person name="Ellison S."/>
            <person name="Senalik D."/>
            <person name="Macko-Podgorni A."/>
            <person name="Grzebelus D."/>
            <person name="Bostan H."/>
            <person name="Rolling W."/>
            <person name="Curaba J."/>
            <person name="Simon P."/>
        </authorList>
    </citation>
    <scope>NUCLEOTIDE SEQUENCE</scope>
    <source>
        <tissue evidence="3">Leaf</tissue>
    </source>
</reference>
<dbReference type="Pfam" id="PF05678">
    <property type="entry name" value="VQ"/>
    <property type="match status" value="1"/>
</dbReference>
<feature type="domain" description="VQ" evidence="2">
    <location>
        <begin position="68"/>
        <end position="92"/>
    </location>
</feature>
<feature type="region of interest" description="Disordered" evidence="1">
    <location>
        <begin position="33"/>
        <end position="61"/>
    </location>
</feature>